<gene>
    <name evidence="2" type="ORF">HH308_00860</name>
</gene>
<dbReference type="Proteomes" id="UP000550729">
    <property type="component" value="Unassembled WGS sequence"/>
</dbReference>
<evidence type="ECO:0000313" key="2">
    <source>
        <dbReference type="EMBL" id="NMN99765.1"/>
    </source>
</evidence>
<sequence length="285" mass="30295">MANTPTAAELAAVENANASGRRPVVFVHGLWLLGSSWQRWADFFEAAGYAPLTPGWPDDPESVAAARSTPDAFAGKGVGDVADYLQAIIERLGVQPILIGHSFGGLLVQILAGRGLAAATVAIDPAPSRGVLPLPISSLRASLPVLGNPANRKRAVTLTLDQFTYGFANAVSPEEARTLYETFHVAAAGRPLFQAAVGNFNPRSETAADNMRADRGPLLVISGERDNIVPWAIANATFKRQRRNTDAITEIVEIAGRGHSLTIDSGWAEVAQTSVDFIDRVLPTH</sequence>
<keyword evidence="2" id="KW-0378">Hydrolase</keyword>
<organism evidence="2 3">
    <name type="scientific">Gordonia asplenii</name>
    <dbReference type="NCBI Taxonomy" id="2725283"/>
    <lineage>
        <taxon>Bacteria</taxon>
        <taxon>Bacillati</taxon>
        <taxon>Actinomycetota</taxon>
        <taxon>Actinomycetes</taxon>
        <taxon>Mycobacteriales</taxon>
        <taxon>Gordoniaceae</taxon>
        <taxon>Gordonia</taxon>
    </lineage>
</organism>
<comment type="caution">
    <text evidence="2">The sequence shown here is derived from an EMBL/GenBank/DDBJ whole genome shotgun (WGS) entry which is preliminary data.</text>
</comment>
<dbReference type="Gene3D" id="3.40.50.1820">
    <property type="entry name" value="alpha/beta hydrolase"/>
    <property type="match status" value="1"/>
</dbReference>
<protein>
    <submittedName>
        <fullName evidence="2">Alpha/beta hydrolase</fullName>
    </submittedName>
</protein>
<dbReference type="SUPFAM" id="SSF53474">
    <property type="entry name" value="alpha/beta-Hydrolases"/>
    <property type="match status" value="1"/>
</dbReference>
<dbReference type="EMBL" id="JABBNB010000001">
    <property type="protein sequence ID" value="NMN99765.1"/>
    <property type="molecule type" value="Genomic_DNA"/>
</dbReference>
<dbReference type="PANTHER" id="PTHR43194">
    <property type="entry name" value="HYDROLASE ALPHA/BETA FOLD FAMILY"/>
    <property type="match status" value="1"/>
</dbReference>
<dbReference type="PANTHER" id="PTHR43194:SF2">
    <property type="entry name" value="PEROXISOMAL MEMBRANE PROTEIN LPX1"/>
    <property type="match status" value="1"/>
</dbReference>
<name>A0A848KM71_9ACTN</name>
<dbReference type="InterPro" id="IPR000073">
    <property type="entry name" value="AB_hydrolase_1"/>
</dbReference>
<dbReference type="InterPro" id="IPR029058">
    <property type="entry name" value="AB_hydrolase_fold"/>
</dbReference>
<dbReference type="RefSeq" id="WP_170192266.1">
    <property type="nucleotide sequence ID" value="NZ_JABBNB010000001.1"/>
</dbReference>
<keyword evidence="3" id="KW-1185">Reference proteome</keyword>
<dbReference type="Pfam" id="PF12697">
    <property type="entry name" value="Abhydrolase_6"/>
    <property type="match status" value="1"/>
</dbReference>
<accession>A0A848KM71</accession>
<proteinExistence type="predicted"/>
<reference evidence="2 3" key="1">
    <citation type="submission" date="2020-04" db="EMBL/GenBank/DDBJ databases">
        <title>Gordonia sp. nov. TBRC 11910.</title>
        <authorList>
            <person name="Suriyachadkun C."/>
        </authorList>
    </citation>
    <scope>NUCLEOTIDE SEQUENCE [LARGE SCALE GENOMIC DNA]</scope>
    <source>
        <strain evidence="2 3">TBRC 11910</strain>
    </source>
</reference>
<dbReference type="GO" id="GO:0016787">
    <property type="term" value="F:hydrolase activity"/>
    <property type="evidence" value="ECO:0007669"/>
    <property type="project" value="UniProtKB-KW"/>
</dbReference>
<evidence type="ECO:0000313" key="3">
    <source>
        <dbReference type="Proteomes" id="UP000550729"/>
    </source>
</evidence>
<dbReference type="InterPro" id="IPR050228">
    <property type="entry name" value="Carboxylesterase_BioH"/>
</dbReference>
<evidence type="ECO:0000259" key="1">
    <source>
        <dbReference type="Pfam" id="PF12697"/>
    </source>
</evidence>
<dbReference type="AlphaFoldDB" id="A0A848KM71"/>
<feature type="domain" description="AB hydrolase-1" evidence="1">
    <location>
        <begin position="24"/>
        <end position="272"/>
    </location>
</feature>